<dbReference type="Gene3D" id="2.130.10.10">
    <property type="entry name" value="YVTN repeat-like/Quinoprotein amine dehydrogenase"/>
    <property type="match status" value="1"/>
</dbReference>
<dbReference type="AlphaFoldDB" id="A0A7G2CQH3"/>
<keyword evidence="9" id="KW-0333">Golgi apparatus</keyword>
<dbReference type="PANTHER" id="PTHR19876">
    <property type="entry name" value="COATOMER"/>
    <property type="match status" value="1"/>
</dbReference>
<evidence type="ECO:0000256" key="2">
    <source>
        <dbReference type="ARBA" id="ARBA00010844"/>
    </source>
</evidence>
<organism evidence="13 14">
    <name type="scientific">Angomonas deanei</name>
    <dbReference type="NCBI Taxonomy" id="59799"/>
    <lineage>
        <taxon>Eukaryota</taxon>
        <taxon>Discoba</taxon>
        <taxon>Euglenozoa</taxon>
        <taxon>Kinetoplastea</taxon>
        <taxon>Metakinetoplastina</taxon>
        <taxon>Trypanosomatida</taxon>
        <taxon>Trypanosomatidae</taxon>
        <taxon>Strigomonadinae</taxon>
        <taxon>Angomonas</taxon>
    </lineage>
</organism>
<dbReference type="SMART" id="SM00320">
    <property type="entry name" value="WD40"/>
    <property type="match status" value="7"/>
</dbReference>
<dbReference type="PANTHER" id="PTHR19876:SF2">
    <property type="entry name" value="COATOMER SUBUNIT BETA"/>
    <property type="match status" value="1"/>
</dbReference>
<dbReference type="InterPro" id="IPR056176">
    <property type="entry name" value="TPR_COPA_B"/>
</dbReference>
<dbReference type="VEuPathDB" id="TriTrypDB:ADEAN_000890900"/>
<accession>A0A7G2CQH3</accession>
<keyword evidence="5 10" id="KW-0853">WD repeat</keyword>
<dbReference type="Pfam" id="PF23953">
    <property type="entry name" value="TPR_COPA_B"/>
    <property type="match status" value="1"/>
</dbReference>
<evidence type="ECO:0000256" key="4">
    <source>
        <dbReference type="ARBA" id="ARBA00022490"/>
    </source>
</evidence>
<comment type="subunit">
    <text evidence="9">Oligomeric complex that consists of at least the alpha, beta, beta', gamma, delta, epsilon and zeta subunits.</text>
</comment>
<dbReference type="PROSITE" id="PS50082">
    <property type="entry name" value="WD_REPEATS_2"/>
    <property type="match status" value="3"/>
</dbReference>
<evidence type="ECO:0000256" key="3">
    <source>
        <dbReference type="ARBA" id="ARBA00022448"/>
    </source>
</evidence>
<proteinExistence type="inferred from homology"/>
<evidence type="ECO:0000259" key="12">
    <source>
        <dbReference type="Pfam" id="PF23953"/>
    </source>
</evidence>
<dbReference type="GO" id="GO:0006886">
    <property type="term" value="P:intracellular protein transport"/>
    <property type="evidence" value="ECO:0007669"/>
    <property type="project" value="UniProtKB-UniRule"/>
</dbReference>
<dbReference type="SUPFAM" id="SSF50978">
    <property type="entry name" value="WD40 repeat-like"/>
    <property type="match status" value="2"/>
</dbReference>
<dbReference type="EMBL" id="LR877165">
    <property type="protein sequence ID" value="CAD2221377.1"/>
    <property type="molecule type" value="Genomic_DNA"/>
</dbReference>
<keyword evidence="6" id="KW-0677">Repeat</keyword>
<keyword evidence="3 9" id="KW-0813">Transport</keyword>
<dbReference type="InterPro" id="IPR006692">
    <property type="entry name" value="Beta-prop_COPA/B_2nd"/>
</dbReference>
<feature type="repeat" description="WD" evidence="10">
    <location>
        <begin position="137"/>
        <end position="173"/>
    </location>
</feature>
<comment type="function">
    <text evidence="8 9">The coatomer is a cytosolic protein complex that binds to dilysine motifs and reversibly associates with Golgi non-clathrin-coated vesicles, which further mediate biosynthetic protein transport from the ER, via the Golgi up to the trans Golgi network. Coatomer complex is required for budding from Golgi membranes, and is essential for the retrograde Golgi-to-ER transport of dilysine-tagged proteins.</text>
</comment>
<evidence type="ECO:0000313" key="14">
    <source>
        <dbReference type="Proteomes" id="UP000515908"/>
    </source>
</evidence>
<feature type="repeat" description="WD" evidence="10">
    <location>
        <begin position="180"/>
        <end position="223"/>
    </location>
</feature>
<evidence type="ECO:0000256" key="7">
    <source>
        <dbReference type="ARBA" id="ARBA00023329"/>
    </source>
</evidence>
<evidence type="ECO:0000256" key="5">
    <source>
        <dbReference type="ARBA" id="ARBA00022574"/>
    </source>
</evidence>
<dbReference type="CDD" id="cd22947">
    <property type="entry name" value="Coatomer_WDAD_beta-like"/>
    <property type="match status" value="1"/>
</dbReference>
<dbReference type="Gene3D" id="1.25.40.470">
    <property type="match status" value="1"/>
</dbReference>
<evidence type="ECO:0000256" key="1">
    <source>
        <dbReference type="ARBA" id="ARBA00004347"/>
    </source>
</evidence>
<evidence type="ECO:0000256" key="8">
    <source>
        <dbReference type="ARBA" id="ARBA00025536"/>
    </source>
</evidence>
<keyword evidence="9" id="KW-0472">Membrane</keyword>
<dbReference type="Proteomes" id="UP000515908">
    <property type="component" value="Chromosome 21"/>
</dbReference>
<dbReference type="GO" id="GO:0006891">
    <property type="term" value="P:intra-Golgi vesicle-mediated transport"/>
    <property type="evidence" value="ECO:0007669"/>
    <property type="project" value="TreeGrafter"/>
</dbReference>
<dbReference type="OrthoDB" id="10261470at2759"/>
<evidence type="ECO:0000256" key="6">
    <source>
        <dbReference type="ARBA" id="ARBA00022737"/>
    </source>
</evidence>
<dbReference type="FunFam" id="2.130.10.10:FF:000016">
    <property type="entry name" value="Coatomer alpha subunit, putative"/>
    <property type="match status" value="1"/>
</dbReference>
<protein>
    <recommendedName>
        <fullName evidence="9">Coatomer subunit beta'</fullName>
    </recommendedName>
</protein>
<evidence type="ECO:0000313" key="13">
    <source>
        <dbReference type="EMBL" id="CAD2221377.1"/>
    </source>
</evidence>
<keyword evidence="4 9" id="KW-0963">Cytoplasm</keyword>
<dbReference type="GO" id="GO:0006890">
    <property type="term" value="P:retrograde vesicle-mediated transport, Golgi to endoplasmic reticulum"/>
    <property type="evidence" value="ECO:0007669"/>
    <property type="project" value="TreeGrafter"/>
</dbReference>
<dbReference type="Pfam" id="PF00400">
    <property type="entry name" value="WD40"/>
    <property type="match status" value="4"/>
</dbReference>
<dbReference type="InterPro" id="IPR050844">
    <property type="entry name" value="Coatomer_complex_subunit"/>
</dbReference>
<gene>
    <name evidence="13" type="ORF">ADEAN_000890900</name>
</gene>
<dbReference type="PIRSF" id="PIRSF005567">
    <property type="entry name" value="Coatomer_beta'_subunit"/>
    <property type="match status" value="1"/>
</dbReference>
<dbReference type="GO" id="GO:0030126">
    <property type="term" value="C:COPI vesicle coat"/>
    <property type="evidence" value="ECO:0007669"/>
    <property type="project" value="TreeGrafter"/>
</dbReference>
<comment type="similarity">
    <text evidence="2 9">Belongs to the WD repeat COPB2 family.</text>
</comment>
<name>A0A7G2CQH3_9TRYP</name>
<dbReference type="InterPro" id="IPR016453">
    <property type="entry name" value="COPB2"/>
</dbReference>
<dbReference type="GO" id="GO:0006888">
    <property type="term" value="P:endoplasmic reticulum to Golgi vesicle-mediated transport"/>
    <property type="evidence" value="ECO:0007669"/>
    <property type="project" value="TreeGrafter"/>
</dbReference>
<evidence type="ECO:0000259" key="11">
    <source>
        <dbReference type="Pfam" id="PF04053"/>
    </source>
</evidence>
<keyword evidence="9" id="KW-0653">Protein transport</keyword>
<dbReference type="GO" id="GO:0005198">
    <property type="term" value="F:structural molecule activity"/>
    <property type="evidence" value="ECO:0007669"/>
    <property type="project" value="UniProtKB-UniRule"/>
</dbReference>
<evidence type="ECO:0000256" key="9">
    <source>
        <dbReference type="PIRNR" id="PIRNR005567"/>
    </source>
</evidence>
<evidence type="ECO:0000256" key="10">
    <source>
        <dbReference type="PROSITE-ProRule" id="PRU00221"/>
    </source>
</evidence>
<dbReference type="CDD" id="cd00200">
    <property type="entry name" value="WD40"/>
    <property type="match status" value="1"/>
</dbReference>
<dbReference type="PROSITE" id="PS50294">
    <property type="entry name" value="WD_REPEATS_REGION"/>
    <property type="match status" value="2"/>
</dbReference>
<keyword evidence="9" id="KW-0931">ER-Golgi transport</keyword>
<dbReference type="InterPro" id="IPR001680">
    <property type="entry name" value="WD40_rpt"/>
</dbReference>
<keyword evidence="7 9" id="KW-0968">Cytoplasmic vesicle</keyword>
<dbReference type="InterPro" id="IPR015943">
    <property type="entry name" value="WD40/YVTN_repeat-like_dom_sf"/>
</dbReference>
<comment type="subcellular location">
    <subcellularLocation>
        <location evidence="1 9">Cytoplasmic vesicle</location>
        <location evidence="1 9">COPI-coated vesicle membrane</location>
        <topology evidence="1 9">Peripheral membrane protein</topology>
        <orientation evidence="1 9">Cytoplasmic side</orientation>
    </subcellularLocation>
    <subcellularLocation>
        <location evidence="9">Golgi apparatus membrane</location>
        <topology evidence="9">Peripheral membrane protein</topology>
        <orientation evidence="9">Cytoplasmic side</orientation>
    </subcellularLocation>
    <text evidence="9">The coatomer is cytoplasmic or polymerized on the cytoplasmic side of the Golgi, as well as on the vesicles/buds originating from it.</text>
</comment>
<feature type="repeat" description="WD" evidence="10">
    <location>
        <begin position="94"/>
        <end position="135"/>
    </location>
</feature>
<sequence>MTNTPVTNFSVTCERVKMVDIHPKEPLFIAALYSGVVNLWNYETEALVKSFDTGTGLPVRCARFIPKLNSFICGCDDTQIRVYNYNTMERTAIFPAHDDFIRSIAVHEVLSIVLTCSDDMTVRQWDWKNGWVLETIYEGHEHCCLGVAFNPKDQNTFATCSMDCTIKFWSINNVYPNYQLEGHEDCVNCIEYYPKGDKPYLLSGSDDFTVRLWDYQNRQCLQIFPFHTANVTSVLFHPDEPLIITVAEDTDMKVISSETFRLLFNMDHHMMNRAWTISAKRNTNRFIVGYDNGISVFSVGDGKPVFSMDSNGRIFCTSGNEVIRLDMKAGLGGVEDGEVVPVVAKDLGTAEKTVTSIVHGSNTQFVALLSGSDYTIVSTLSLRPKTYGAGISFVWGPEAGSYAVLESPFTMKLFKSYKEYCTISFNAAAVKLFGGTLLAVKLANCVVFYDWNSLSVIRQIDEAVTHVVWSTSGNLVALATDTTVFLLRFNGEAVAELLSAQPEARVDGVDVAFDLVDQIGEAVTDLFFVGDSIAFINKALRLHYYVGGEIGNVAVLSRGQFLLGYVAKENRILFIDVEKNVTSYAIDINIINYMNLIVKEEYDAAASLVETIPTKQHYKLAKFVQGRGLLPLALQLTTDEDHKFELALTLRLLDVAEGIARGKETPTRLKRVGDLALSLGNIGKAVEYYRLCGDHNSLLLIFSCCPNREEISALGDLCVKEEKYHLAFSCFHLVGRYSDAAAAVAKSGKPAESAFYARTHCPDQVPEAVLKWKESIPMMPRLRDAIADPVKYPNLFASH</sequence>
<feature type="domain" description="COPA/B TPR" evidence="12">
    <location>
        <begin position="593"/>
        <end position="773"/>
    </location>
</feature>
<reference evidence="13 14" key="1">
    <citation type="submission" date="2020-08" db="EMBL/GenBank/DDBJ databases">
        <authorList>
            <person name="Newling K."/>
            <person name="Davey J."/>
            <person name="Forrester S."/>
        </authorList>
    </citation>
    <scope>NUCLEOTIDE SEQUENCE [LARGE SCALE GENOMIC DNA]</scope>
    <source>
        <strain evidence="14">Crithidia deanei Carvalho (ATCC PRA-265)</strain>
    </source>
</reference>
<dbReference type="GO" id="GO:0000139">
    <property type="term" value="C:Golgi membrane"/>
    <property type="evidence" value="ECO:0007669"/>
    <property type="project" value="UniProtKB-SubCell"/>
</dbReference>
<dbReference type="InterPro" id="IPR036322">
    <property type="entry name" value="WD40_repeat_dom_sf"/>
</dbReference>
<feature type="domain" description="COPA/B second beta-propeller" evidence="11">
    <location>
        <begin position="320"/>
        <end position="576"/>
    </location>
</feature>
<dbReference type="Pfam" id="PF04053">
    <property type="entry name" value="B-prop_COPA_B_2nd"/>
    <property type="match status" value="1"/>
</dbReference>
<keyword evidence="14" id="KW-1185">Reference proteome</keyword>